<dbReference type="InterPro" id="IPR011330">
    <property type="entry name" value="Glyco_hydro/deAcase_b/a-brl"/>
</dbReference>
<comment type="similarity">
    <text evidence="1">Belongs to the LamB/PxpA family.</text>
</comment>
<keyword evidence="1" id="KW-0067">ATP-binding</keyword>
<accession>A0ABV1N859</accession>
<protein>
    <recommendedName>
        <fullName evidence="1">5-oxoprolinase subunit A</fullName>
        <shortName evidence="1">5-OPase subunit A</shortName>
        <ecNumber evidence="1">3.5.2.9</ecNumber>
    </recommendedName>
    <alternativeName>
        <fullName evidence="1">5-oxoprolinase (ATP-hydrolyzing) subunit A</fullName>
    </alternativeName>
</protein>
<proteinExistence type="inferred from homology"/>
<evidence type="ECO:0000256" key="1">
    <source>
        <dbReference type="HAMAP-Rule" id="MF_00691"/>
    </source>
</evidence>
<dbReference type="NCBIfam" id="NF003816">
    <property type="entry name" value="PRK05406.1-5"/>
    <property type="match status" value="1"/>
</dbReference>
<comment type="catalytic activity">
    <reaction evidence="1">
        <text>5-oxo-L-proline + ATP + 2 H2O = L-glutamate + ADP + phosphate + H(+)</text>
        <dbReference type="Rhea" id="RHEA:10348"/>
        <dbReference type="ChEBI" id="CHEBI:15377"/>
        <dbReference type="ChEBI" id="CHEBI:15378"/>
        <dbReference type="ChEBI" id="CHEBI:29985"/>
        <dbReference type="ChEBI" id="CHEBI:30616"/>
        <dbReference type="ChEBI" id="CHEBI:43474"/>
        <dbReference type="ChEBI" id="CHEBI:58402"/>
        <dbReference type="ChEBI" id="CHEBI:456216"/>
        <dbReference type="EC" id="3.5.2.9"/>
    </reaction>
</comment>
<comment type="function">
    <text evidence="1">Catalyzes the cleavage of 5-oxoproline to form L-glutamate coupled to the hydrolysis of ATP to ADP and inorganic phosphate.</text>
</comment>
<gene>
    <name evidence="1" type="primary">pxpA</name>
    <name evidence="2" type="ORF">ABE957_11450</name>
</gene>
<dbReference type="CDD" id="cd10787">
    <property type="entry name" value="LamB_YcsF_like"/>
    <property type="match status" value="1"/>
</dbReference>
<dbReference type="InterPro" id="IPR005501">
    <property type="entry name" value="LamB/YcsF/PxpA-like"/>
</dbReference>
<sequence>MPRLLLNADMGESLGPWKMGCDARVMPLVDLANVACGFHAADPDTIRATVRLAAQHGVTVGAHPAYPDLVGFGRRSLACSAEEVENLVLYQLGALAAMCRAEGARLGYVKPHGALYNDMMRDPARLAAVMRALAVFDADLPLMAMATRDPAVARELAAEHGITLWLEAFADRAYDGNGHLVSRAEPGAVHRDPERILDQARRIARGMPLTASDGSALVLEAQTLCVHGDNPESIAAVAAIRRELDRLEGAA</sequence>
<keyword evidence="1 2" id="KW-0378">Hydrolase</keyword>
<dbReference type="EMBL" id="JBEGCI010000009">
    <property type="protein sequence ID" value="MEQ6889291.1"/>
    <property type="molecule type" value="Genomic_DNA"/>
</dbReference>
<dbReference type="PANTHER" id="PTHR30292">
    <property type="entry name" value="UNCHARACTERIZED PROTEIN YBGL-RELATED"/>
    <property type="match status" value="1"/>
</dbReference>
<dbReference type="Gene3D" id="3.20.20.370">
    <property type="entry name" value="Glycoside hydrolase/deacetylase"/>
    <property type="match status" value="1"/>
</dbReference>
<dbReference type="PANTHER" id="PTHR30292:SF0">
    <property type="entry name" value="5-OXOPROLINASE SUBUNIT A"/>
    <property type="match status" value="1"/>
</dbReference>
<dbReference type="EC" id="3.5.2.9" evidence="1"/>
<comment type="caution">
    <text evidence="2">The sequence shown here is derived from an EMBL/GenBank/DDBJ whole genome shotgun (WGS) entry which is preliminary data.</text>
</comment>
<dbReference type="GO" id="GO:0017168">
    <property type="term" value="F:5-oxoprolinase (ATP-hydrolyzing) activity"/>
    <property type="evidence" value="ECO:0007669"/>
    <property type="project" value="UniProtKB-EC"/>
</dbReference>
<dbReference type="Pfam" id="PF03746">
    <property type="entry name" value="LamB_YcsF"/>
    <property type="match status" value="1"/>
</dbReference>
<dbReference type="NCBIfam" id="NF003814">
    <property type="entry name" value="PRK05406.1-3"/>
    <property type="match status" value="1"/>
</dbReference>
<organism evidence="2 3">
    <name type="scientific">Halomonas pelophila</name>
    <dbReference type="NCBI Taxonomy" id="3151122"/>
    <lineage>
        <taxon>Bacteria</taxon>
        <taxon>Pseudomonadati</taxon>
        <taxon>Pseudomonadota</taxon>
        <taxon>Gammaproteobacteria</taxon>
        <taxon>Oceanospirillales</taxon>
        <taxon>Halomonadaceae</taxon>
        <taxon>Halomonas</taxon>
    </lineage>
</organism>
<dbReference type="Proteomes" id="UP001472978">
    <property type="component" value="Unassembled WGS sequence"/>
</dbReference>
<dbReference type="RefSeq" id="WP_349758828.1">
    <property type="nucleotide sequence ID" value="NZ_JBEGCI010000009.1"/>
</dbReference>
<evidence type="ECO:0000313" key="2">
    <source>
        <dbReference type="EMBL" id="MEQ6889291.1"/>
    </source>
</evidence>
<name>A0ABV1N859_9GAMM</name>
<evidence type="ECO:0000313" key="3">
    <source>
        <dbReference type="Proteomes" id="UP001472978"/>
    </source>
</evidence>
<reference evidence="2 3" key="1">
    <citation type="submission" date="2024-05" db="EMBL/GenBank/DDBJ databases">
        <title>Halomonas sp. CS7 16S ribosomal RNA gene Genome sequencing and assembly.</title>
        <authorList>
            <person name="Yook S."/>
        </authorList>
    </citation>
    <scope>NUCLEOTIDE SEQUENCE [LARGE SCALE GENOMIC DNA]</scope>
    <source>
        <strain evidence="2 3">CS7</strain>
    </source>
</reference>
<keyword evidence="3" id="KW-1185">Reference proteome</keyword>
<keyword evidence="1" id="KW-0547">Nucleotide-binding</keyword>
<dbReference type="SUPFAM" id="SSF88713">
    <property type="entry name" value="Glycoside hydrolase/deacetylase"/>
    <property type="match status" value="1"/>
</dbReference>
<comment type="subunit">
    <text evidence="1">Forms a complex composed of PxpA, PxpB and PxpC.</text>
</comment>
<dbReference type="HAMAP" id="MF_00691">
    <property type="entry name" value="PxpA"/>
    <property type="match status" value="1"/>
</dbReference>